<feature type="compositionally biased region" description="Polar residues" evidence="1">
    <location>
        <begin position="49"/>
        <end position="74"/>
    </location>
</feature>
<organism evidence="2 3">
    <name type="scientific">Prunus dulcis</name>
    <name type="common">Almond</name>
    <name type="synonym">Amygdalus dulcis</name>
    <dbReference type="NCBI Taxonomy" id="3755"/>
    <lineage>
        <taxon>Eukaryota</taxon>
        <taxon>Viridiplantae</taxon>
        <taxon>Streptophyta</taxon>
        <taxon>Embryophyta</taxon>
        <taxon>Tracheophyta</taxon>
        <taxon>Spermatophyta</taxon>
        <taxon>Magnoliopsida</taxon>
        <taxon>eudicotyledons</taxon>
        <taxon>Gunneridae</taxon>
        <taxon>Pentapetalae</taxon>
        <taxon>rosids</taxon>
        <taxon>fabids</taxon>
        <taxon>Rosales</taxon>
        <taxon>Rosaceae</taxon>
        <taxon>Amygdaloideae</taxon>
        <taxon>Amygdaleae</taxon>
        <taxon>Prunus</taxon>
    </lineage>
</organism>
<name>A0AAD4YVJ9_PRUDU</name>
<evidence type="ECO:0000256" key="1">
    <source>
        <dbReference type="SAM" id="MobiDB-lite"/>
    </source>
</evidence>
<protein>
    <submittedName>
        <fullName evidence="2">Uncharacterized protein</fullName>
    </submittedName>
</protein>
<reference evidence="2 3" key="1">
    <citation type="journal article" date="2022" name="G3 (Bethesda)">
        <title>Whole-genome sequence and methylome profiling of the almond [Prunus dulcis (Mill.) D.A. Webb] cultivar 'Nonpareil'.</title>
        <authorList>
            <person name="D'Amico-Willman K.M."/>
            <person name="Ouma W.Z."/>
            <person name="Meulia T."/>
            <person name="Sideli G.M."/>
            <person name="Gradziel T.M."/>
            <person name="Fresnedo-Ramirez J."/>
        </authorList>
    </citation>
    <scope>NUCLEOTIDE SEQUENCE [LARGE SCALE GENOMIC DNA]</scope>
    <source>
        <strain evidence="2">Clone GOH B32 T37-40</strain>
    </source>
</reference>
<evidence type="ECO:0000313" key="2">
    <source>
        <dbReference type="EMBL" id="KAI5324007.1"/>
    </source>
</evidence>
<gene>
    <name evidence="2" type="ORF">L3X38_033080</name>
</gene>
<accession>A0AAD4YVJ9</accession>
<evidence type="ECO:0000313" key="3">
    <source>
        <dbReference type="Proteomes" id="UP001054821"/>
    </source>
</evidence>
<comment type="caution">
    <text evidence="2">The sequence shown here is derived from an EMBL/GenBank/DDBJ whole genome shotgun (WGS) entry which is preliminary data.</text>
</comment>
<dbReference type="AlphaFoldDB" id="A0AAD4YVJ9"/>
<keyword evidence="3" id="KW-1185">Reference proteome</keyword>
<proteinExistence type="predicted"/>
<dbReference type="Proteomes" id="UP001054821">
    <property type="component" value="Chromosome 6"/>
</dbReference>
<dbReference type="EMBL" id="JAJFAZ020000006">
    <property type="protein sequence ID" value="KAI5324007.1"/>
    <property type="molecule type" value="Genomic_DNA"/>
</dbReference>
<feature type="region of interest" description="Disordered" evidence="1">
    <location>
        <begin position="49"/>
        <end position="91"/>
    </location>
</feature>
<sequence length="91" mass="10062">MKTEGKVRKIITQKEQADPPFGPETGKVRNLVTIGMFSQVAAVRSPILSSGTGKKQIRGNNHSTRRLNPSSNVRATDPNVIHLRNENRVET</sequence>